<dbReference type="AlphaFoldDB" id="A0A1B7NP97"/>
<proteinExistence type="predicted"/>
<evidence type="ECO:0000313" key="2">
    <source>
        <dbReference type="EMBL" id="OAX78619.1"/>
    </source>
</evidence>
<comment type="caution">
    <text evidence="2">The sequence shown here is derived from an EMBL/GenBank/DDBJ whole genome shotgun (WGS) entry which is preliminary data.</text>
</comment>
<evidence type="ECO:0000313" key="3">
    <source>
        <dbReference type="Proteomes" id="UP000091918"/>
    </source>
</evidence>
<feature type="compositionally biased region" description="Basic and acidic residues" evidence="1">
    <location>
        <begin position="1"/>
        <end position="10"/>
    </location>
</feature>
<evidence type="ECO:0000256" key="1">
    <source>
        <dbReference type="SAM" id="MobiDB-lite"/>
    </source>
</evidence>
<name>A0A1B7NP97_9EURO</name>
<dbReference type="EMBL" id="LGUA01001406">
    <property type="protein sequence ID" value="OAX78619.1"/>
    <property type="molecule type" value="Genomic_DNA"/>
</dbReference>
<dbReference type="OrthoDB" id="4182103at2759"/>
<gene>
    <name evidence="2" type="ORF">ACJ72_07069</name>
</gene>
<keyword evidence="3" id="KW-1185">Reference proteome</keyword>
<protein>
    <submittedName>
        <fullName evidence="2">Uncharacterized protein</fullName>
    </submittedName>
</protein>
<organism evidence="2 3">
    <name type="scientific">Emergomyces africanus</name>
    <dbReference type="NCBI Taxonomy" id="1955775"/>
    <lineage>
        <taxon>Eukaryota</taxon>
        <taxon>Fungi</taxon>
        <taxon>Dikarya</taxon>
        <taxon>Ascomycota</taxon>
        <taxon>Pezizomycotina</taxon>
        <taxon>Eurotiomycetes</taxon>
        <taxon>Eurotiomycetidae</taxon>
        <taxon>Onygenales</taxon>
        <taxon>Ajellomycetaceae</taxon>
        <taxon>Emergomyces</taxon>
    </lineage>
</organism>
<dbReference type="Proteomes" id="UP000091918">
    <property type="component" value="Unassembled WGS sequence"/>
</dbReference>
<feature type="compositionally biased region" description="Polar residues" evidence="1">
    <location>
        <begin position="12"/>
        <end position="21"/>
    </location>
</feature>
<sequence>MSEPARDRPTRSLRSNTSLSEEPTAQRLFNTIRNSILDTKHSIDLTFQNIASASGSLVVASLAEDPDIERALPRLSYNSVTRVLTARIMPTHVHDCHQEWLCSELGQMRMGGFLSPAEAKLIKFRVGTTFERFSTPYLSSAKEPDSCFLPDMLPLPTIVVESGWTESYTRLNNDKDLWLIGGRPHVQLVFLIKWAKLPGGRVKGDTEIHGRDQSGNATLLQTEPIFPIPSGNPRQVIQITRTQIFGTAILNGRNPSDTYLLQVGELRQNGEDAIRQMGLVPA</sequence>
<feature type="region of interest" description="Disordered" evidence="1">
    <location>
        <begin position="1"/>
        <end position="21"/>
    </location>
</feature>
<accession>A0A1B7NP97</accession>
<reference evidence="2 3" key="1">
    <citation type="submission" date="2015-07" db="EMBL/GenBank/DDBJ databases">
        <title>Emmonsia species relationships and genome sequence.</title>
        <authorList>
            <person name="Cuomo C.A."/>
            <person name="Schwartz I.S."/>
            <person name="Kenyon C."/>
            <person name="de Hoog G.S."/>
            <person name="Govender N.P."/>
            <person name="Botha A."/>
            <person name="Moreno L."/>
            <person name="de Vries M."/>
            <person name="Munoz J.F."/>
            <person name="Stielow J.B."/>
        </authorList>
    </citation>
    <scope>NUCLEOTIDE SEQUENCE [LARGE SCALE GENOMIC DNA]</scope>
    <source>
        <strain evidence="2 3">CBS 136260</strain>
    </source>
</reference>